<dbReference type="WBParaSite" id="TASK_0000277201-mRNA-1">
    <property type="protein sequence ID" value="TASK_0000277201-mRNA-1"/>
    <property type="gene ID" value="TASK_0000277201"/>
</dbReference>
<keyword evidence="2" id="KW-1185">Reference proteome</keyword>
<reference evidence="3" key="1">
    <citation type="submission" date="2017-02" db="UniProtKB">
        <authorList>
            <consortium name="WormBaseParasite"/>
        </authorList>
    </citation>
    <scope>IDENTIFICATION</scope>
</reference>
<gene>
    <name evidence="1" type="ORF">TASK_LOCUS2773</name>
</gene>
<evidence type="ECO:0000313" key="2">
    <source>
        <dbReference type="Proteomes" id="UP000282613"/>
    </source>
</evidence>
<accession>A0A0R3VZC8</accession>
<reference evidence="1 2" key="2">
    <citation type="submission" date="2018-11" db="EMBL/GenBank/DDBJ databases">
        <authorList>
            <consortium name="Pathogen Informatics"/>
        </authorList>
    </citation>
    <scope>NUCLEOTIDE SEQUENCE [LARGE SCALE GENOMIC DNA]</scope>
</reference>
<dbReference type="Proteomes" id="UP000282613">
    <property type="component" value="Unassembled WGS sequence"/>
</dbReference>
<name>A0A0R3VZC8_TAEAS</name>
<sequence length="72" mass="7832">MTLPHLIKHCHVNKPTTDRLIDTVGWIQDTKFVASCTLGTFEGKKGPASDSGCIVTVEKAMLATTPRHAEII</sequence>
<dbReference type="EMBL" id="UYRS01003004">
    <property type="protein sequence ID" value="VDK26124.1"/>
    <property type="molecule type" value="Genomic_DNA"/>
</dbReference>
<proteinExistence type="predicted"/>
<organism evidence="3">
    <name type="scientific">Taenia asiatica</name>
    <name type="common">Asian tapeworm</name>
    <dbReference type="NCBI Taxonomy" id="60517"/>
    <lineage>
        <taxon>Eukaryota</taxon>
        <taxon>Metazoa</taxon>
        <taxon>Spiralia</taxon>
        <taxon>Lophotrochozoa</taxon>
        <taxon>Platyhelminthes</taxon>
        <taxon>Cestoda</taxon>
        <taxon>Eucestoda</taxon>
        <taxon>Cyclophyllidea</taxon>
        <taxon>Taeniidae</taxon>
        <taxon>Taenia</taxon>
    </lineage>
</organism>
<evidence type="ECO:0000313" key="1">
    <source>
        <dbReference type="EMBL" id="VDK26124.1"/>
    </source>
</evidence>
<evidence type="ECO:0000313" key="3">
    <source>
        <dbReference type="WBParaSite" id="TASK_0000277201-mRNA-1"/>
    </source>
</evidence>
<dbReference type="AlphaFoldDB" id="A0A0R3VZC8"/>
<protein>
    <submittedName>
        <fullName evidence="3">Formate--tetrahydrofolate ligase</fullName>
    </submittedName>
</protein>